<evidence type="ECO:0000313" key="15">
    <source>
        <dbReference type="Proteomes" id="UP000834106"/>
    </source>
</evidence>
<evidence type="ECO:0000259" key="12">
    <source>
        <dbReference type="PROSITE" id="PS50927"/>
    </source>
</evidence>
<keyword evidence="2 9" id="KW-0808">Transferase</keyword>
<dbReference type="GO" id="GO:0004674">
    <property type="term" value="F:protein serine/threonine kinase activity"/>
    <property type="evidence" value="ECO:0007669"/>
    <property type="project" value="UniProtKB-KW"/>
</dbReference>
<dbReference type="PIRSF" id="PIRSF000641">
    <property type="entry name" value="SRK"/>
    <property type="match status" value="1"/>
</dbReference>
<keyword evidence="10" id="KW-0812">Transmembrane</keyword>
<dbReference type="SMART" id="SM00108">
    <property type="entry name" value="B_lectin"/>
    <property type="match status" value="1"/>
</dbReference>
<dbReference type="EMBL" id="OU503039">
    <property type="protein sequence ID" value="CAI9759941.1"/>
    <property type="molecule type" value="Genomic_DNA"/>
</dbReference>
<keyword evidence="10" id="KW-0472">Membrane</keyword>
<keyword evidence="6 9" id="KW-0067">ATP-binding</keyword>
<evidence type="ECO:0000256" key="6">
    <source>
        <dbReference type="ARBA" id="ARBA00022840"/>
    </source>
</evidence>
<dbReference type="InterPro" id="IPR024171">
    <property type="entry name" value="SRK-like_kinase"/>
</dbReference>
<dbReference type="PANTHER" id="PTHR32444:SF235">
    <property type="entry name" value="OS01G0783900 PROTEIN"/>
    <property type="match status" value="1"/>
</dbReference>
<keyword evidence="15" id="KW-1185">Reference proteome</keyword>
<dbReference type="AlphaFoldDB" id="A0AAD2DQG7"/>
<proteinExistence type="inferred from homology"/>
<keyword evidence="4 9" id="KW-0547">Nucleotide-binding</keyword>
<name>A0AAD2DQG7_9LAMI</name>
<keyword evidence="7" id="KW-1015">Disulfide bond</keyword>
<keyword evidence="1 9" id="KW-0723">Serine/threonine-protein kinase</keyword>
<evidence type="ECO:0000313" key="14">
    <source>
        <dbReference type="EMBL" id="CAI9759941.1"/>
    </source>
</evidence>
<keyword evidence="8" id="KW-0325">Glycoprotein</keyword>
<accession>A0AAD2DQG7</accession>
<evidence type="ECO:0000256" key="2">
    <source>
        <dbReference type="ARBA" id="ARBA00022679"/>
    </source>
</evidence>
<dbReference type="InterPro" id="IPR000858">
    <property type="entry name" value="S_locus_glycoprot_dom"/>
</dbReference>
<evidence type="ECO:0000259" key="13">
    <source>
        <dbReference type="PROSITE" id="PS50948"/>
    </source>
</evidence>
<evidence type="ECO:0000256" key="3">
    <source>
        <dbReference type="ARBA" id="ARBA00022729"/>
    </source>
</evidence>
<evidence type="ECO:0000256" key="9">
    <source>
        <dbReference type="PIRNR" id="PIRNR000641"/>
    </source>
</evidence>
<evidence type="ECO:0000256" key="10">
    <source>
        <dbReference type="SAM" id="Phobius"/>
    </source>
</evidence>
<dbReference type="PANTHER" id="PTHR32444">
    <property type="entry name" value="BULB-TYPE LECTIN DOMAIN-CONTAINING PROTEIN"/>
    <property type="match status" value="1"/>
</dbReference>
<dbReference type="PROSITE" id="PS50927">
    <property type="entry name" value="BULB_LECTIN"/>
    <property type="match status" value="1"/>
</dbReference>
<dbReference type="InterPro" id="IPR001480">
    <property type="entry name" value="Bulb-type_lectin_dom"/>
</dbReference>
<dbReference type="Pfam" id="PF00954">
    <property type="entry name" value="S_locus_glycop"/>
    <property type="match status" value="1"/>
</dbReference>
<keyword evidence="5 9" id="KW-0418">Kinase</keyword>
<reference evidence="14" key="1">
    <citation type="submission" date="2023-05" db="EMBL/GenBank/DDBJ databases">
        <authorList>
            <person name="Huff M."/>
        </authorList>
    </citation>
    <scope>NUCLEOTIDE SEQUENCE</scope>
</reference>
<evidence type="ECO:0000256" key="4">
    <source>
        <dbReference type="ARBA" id="ARBA00022741"/>
    </source>
</evidence>
<evidence type="ECO:0000256" key="7">
    <source>
        <dbReference type="ARBA" id="ARBA00023157"/>
    </source>
</evidence>
<keyword evidence="10" id="KW-1133">Transmembrane helix</keyword>
<feature type="domain" description="Bulb-type lectin" evidence="12">
    <location>
        <begin position="30"/>
        <end position="150"/>
    </location>
</feature>
<dbReference type="CDD" id="cd00028">
    <property type="entry name" value="B_lectin"/>
    <property type="match status" value="1"/>
</dbReference>
<dbReference type="Pfam" id="PF08276">
    <property type="entry name" value="PAN_2"/>
    <property type="match status" value="1"/>
</dbReference>
<dbReference type="SUPFAM" id="SSF51110">
    <property type="entry name" value="alpha-D-mannose-specific plant lectins"/>
    <property type="match status" value="1"/>
</dbReference>
<comment type="similarity">
    <text evidence="9">Belongs to the protein kinase superfamily. Ser/Thr protein kinase family.</text>
</comment>
<feature type="chain" id="PRO_5042238168" description="Receptor-like serine/threonine-protein kinase" evidence="11">
    <location>
        <begin position="28"/>
        <end position="730"/>
    </location>
</feature>
<dbReference type="Gene3D" id="2.90.10.10">
    <property type="entry name" value="Bulb-type lectin domain"/>
    <property type="match status" value="1"/>
</dbReference>
<dbReference type="GO" id="GO:0048544">
    <property type="term" value="P:recognition of pollen"/>
    <property type="evidence" value="ECO:0007669"/>
    <property type="project" value="InterPro"/>
</dbReference>
<feature type="transmembrane region" description="Helical" evidence="10">
    <location>
        <begin position="608"/>
        <end position="629"/>
    </location>
</feature>
<evidence type="ECO:0000256" key="5">
    <source>
        <dbReference type="ARBA" id="ARBA00022777"/>
    </source>
</evidence>
<gene>
    <name evidence="14" type="ORF">FPE_LOCUS7371</name>
</gene>
<keyword evidence="3 11" id="KW-0732">Signal</keyword>
<sequence length="730" mass="82741">MQSPTNTISVFFYCTILVVCLSHQSDARDTINTSHPLRDDANESLVSAGGIFELGFFTPGPGGNKRYVGIWYHNMPRRVVWVANRYNPVTDSSGSFAIAEDGNLKVLSNRTAFAITDLKNAGVNRTVKLMDYGNLKFFDGRSPLWQSFEHPTDTFLPGMKMNDRMFLASWSNPTDPAFGDFKFRKDQELYVIENRSNTYWRSESGISIIKNKMPDAVAYLLSGFNEGLDESKYPSFGSQDNRTISFDFTRSSNRNVTWLFNYTVSGLLMSWTGEIQWYTWFDGEWTSLWSEPQDKCSVYNFCGKFSICDSNRDPQCNCLPGYQSVSKVDSNYGDYPGDCEKRKQIRRDNNANQSTFWNLHLTNFWASFLPFDEARNKTECEKECLNNSKCVAYYTSEKDNAKRTGDSDVVPSCFIGTGDLENLCRVDGESRVQLNVRVDLKARDCKPCDDIMIPYPLSTGPNCGDPLYSSFDCDKSTGIFQFQTLSGNYSVLNINKENRTFVIEVNTETANSCDARNLSEQIVKLNQSSPFTVTNGCYKRRIEISWKPPLEPSCNVSGDCRDWSNSSCHARANGMSRCYCDQEYQWNGTSLNCVQGTGRSLARWLKDVIIIIAIFAAVLLVCCFSYYLYRRKNMTRRKGSGENSEENPVLWSYESSDRQVSDLMDEENKSGVGVPFYSWESILAATENFSDVHKLGRGGFGPVYKGMFPGGQEIAVKRYSVTIFKILNST</sequence>
<evidence type="ECO:0000256" key="1">
    <source>
        <dbReference type="ARBA" id="ARBA00022527"/>
    </source>
</evidence>
<evidence type="ECO:0000256" key="11">
    <source>
        <dbReference type="SAM" id="SignalP"/>
    </source>
</evidence>
<dbReference type="Gene3D" id="3.30.200.20">
    <property type="entry name" value="Phosphorylase Kinase, domain 1"/>
    <property type="match status" value="1"/>
</dbReference>
<dbReference type="Pfam" id="PF01453">
    <property type="entry name" value="B_lectin"/>
    <property type="match status" value="1"/>
</dbReference>
<dbReference type="EC" id="2.7.11.1" evidence="9"/>
<comment type="catalytic activity">
    <reaction evidence="9">
        <text>L-threonyl-[protein] + ATP = O-phospho-L-threonyl-[protein] + ADP + H(+)</text>
        <dbReference type="Rhea" id="RHEA:46608"/>
        <dbReference type="Rhea" id="RHEA-COMP:11060"/>
        <dbReference type="Rhea" id="RHEA-COMP:11605"/>
        <dbReference type="ChEBI" id="CHEBI:15378"/>
        <dbReference type="ChEBI" id="CHEBI:30013"/>
        <dbReference type="ChEBI" id="CHEBI:30616"/>
        <dbReference type="ChEBI" id="CHEBI:61977"/>
        <dbReference type="ChEBI" id="CHEBI:456216"/>
        <dbReference type="EC" id="2.7.11.1"/>
    </reaction>
</comment>
<comment type="catalytic activity">
    <reaction evidence="9">
        <text>L-seryl-[protein] + ATP = O-phospho-L-seryl-[protein] + ADP + H(+)</text>
        <dbReference type="Rhea" id="RHEA:17989"/>
        <dbReference type="Rhea" id="RHEA-COMP:9863"/>
        <dbReference type="Rhea" id="RHEA-COMP:11604"/>
        <dbReference type="ChEBI" id="CHEBI:15378"/>
        <dbReference type="ChEBI" id="CHEBI:29999"/>
        <dbReference type="ChEBI" id="CHEBI:30616"/>
        <dbReference type="ChEBI" id="CHEBI:83421"/>
        <dbReference type="ChEBI" id="CHEBI:456216"/>
        <dbReference type="EC" id="2.7.11.1"/>
    </reaction>
</comment>
<feature type="signal peptide" evidence="11">
    <location>
        <begin position="1"/>
        <end position="27"/>
    </location>
</feature>
<feature type="domain" description="Apple" evidence="13">
    <location>
        <begin position="339"/>
        <end position="445"/>
    </location>
</feature>
<evidence type="ECO:0000256" key="8">
    <source>
        <dbReference type="ARBA" id="ARBA00023180"/>
    </source>
</evidence>
<organism evidence="14 15">
    <name type="scientific">Fraxinus pennsylvanica</name>
    <dbReference type="NCBI Taxonomy" id="56036"/>
    <lineage>
        <taxon>Eukaryota</taxon>
        <taxon>Viridiplantae</taxon>
        <taxon>Streptophyta</taxon>
        <taxon>Embryophyta</taxon>
        <taxon>Tracheophyta</taxon>
        <taxon>Spermatophyta</taxon>
        <taxon>Magnoliopsida</taxon>
        <taxon>eudicotyledons</taxon>
        <taxon>Gunneridae</taxon>
        <taxon>Pentapetalae</taxon>
        <taxon>asterids</taxon>
        <taxon>lamiids</taxon>
        <taxon>Lamiales</taxon>
        <taxon>Oleaceae</taxon>
        <taxon>Oleeae</taxon>
        <taxon>Fraxinus</taxon>
    </lineage>
</organism>
<dbReference type="InterPro" id="IPR011009">
    <property type="entry name" value="Kinase-like_dom_sf"/>
</dbReference>
<dbReference type="GO" id="GO:0005524">
    <property type="term" value="F:ATP binding"/>
    <property type="evidence" value="ECO:0007669"/>
    <property type="project" value="UniProtKB-KW"/>
</dbReference>
<dbReference type="Proteomes" id="UP000834106">
    <property type="component" value="Chromosome 4"/>
</dbReference>
<protein>
    <recommendedName>
        <fullName evidence="9">Receptor-like serine/threonine-protein kinase</fullName>
        <ecNumber evidence="9">2.7.11.1</ecNumber>
    </recommendedName>
</protein>
<dbReference type="InterPro" id="IPR003609">
    <property type="entry name" value="Pan_app"/>
</dbReference>
<dbReference type="InterPro" id="IPR036426">
    <property type="entry name" value="Bulb-type_lectin_dom_sf"/>
</dbReference>
<dbReference type="SUPFAM" id="SSF56112">
    <property type="entry name" value="Protein kinase-like (PK-like)"/>
    <property type="match status" value="1"/>
</dbReference>
<dbReference type="PROSITE" id="PS50948">
    <property type="entry name" value="PAN"/>
    <property type="match status" value="1"/>
</dbReference>